<reference evidence="1 2" key="1">
    <citation type="submission" date="2018-06" db="EMBL/GenBank/DDBJ databases">
        <title>Genomic Encyclopedia of Archaeal and Bacterial Type Strains, Phase II (KMG-II): from individual species to whole genera.</title>
        <authorList>
            <person name="Goeker M."/>
        </authorList>
    </citation>
    <scope>NUCLEOTIDE SEQUENCE [LARGE SCALE GENOMIC DNA]</scope>
    <source>
        <strain evidence="1 2">DSM 29821</strain>
    </source>
</reference>
<dbReference type="Proteomes" id="UP000249819">
    <property type="component" value="Unassembled WGS sequence"/>
</dbReference>
<dbReference type="GO" id="GO:0009295">
    <property type="term" value="C:nucleoid"/>
    <property type="evidence" value="ECO:0007669"/>
    <property type="project" value="InterPro"/>
</dbReference>
<name>A0A327W7J7_9BACT</name>
<proteinExistence type="predicted"/>
<dbReference type="AlphaFoldDB" id="A0A327W7J7"/>
<keyword evidence="2" id="KW-1185">Reference proteome</keyword>
<sequence length="371" mass="43884">MLKMRYERVIFVAWSFTTFARMIHVSEFKDLAHLTIHKVGNSSNEEMLLCSKAPLQLEDETISQLLITYFIQPFTKTAEFFRFYHEADLQLNEIFQYCRRIFEDQSEFQEQSVNIAKHLYKHSTHPKIKGGELYIAYFSKCQVDGEEVPAIGIFKSENRDTYLKVFLEDENYQVNYEDGININKLDKGCLVFNVEEENGYKVSVVDSISKQTEAVYWKDAFLQVMRREDSYHQTETAVNMCKQFIHNKLPTEYEMDRVDQVDLLNKSAAYFKEKEHFQVDDFANEVLGHPDAIASFREYRNEYQQAYQQEIPDEFEISAPAVKKQQKVFKSVLKLDSNFHIYIHGNREMIEKGYDEATNLHYYKLLFENEA</sequence>
<protein>
    <submittedName>
        <fullName evidence="1">Nucleoid associated protein NdpA</fullName>
    </submittedName>
</protein>
<organism evidence="1 2">
    <name type="scientific">Chitinophaga dinghuensis</name>
    <dbReference type="NCBI Taxonomy" id="1539050"/>
    <lineage>
        <taxon>Bacteria</taxon>
        <taxon>Pseudomonadati</taxon>
        <taxon>Bacteroidota</taxon>
        <taxon>Chitinophagia</taxon>
        <taxon>Chitinophagales</taxon>
        <taxon>Chitinophagaceae</taxon>
        <taxon>Chitinophaga</taxon>
    </lineage>
</organism>
<gene>
    <name evidence="1" type="ORF">CLV59_102309</name>
</gene>
<evidence type="ECO:0000313" key="1">
    <source>
        <dbReference type="EMBL" id="RAJ85604.1"/>
    </source>
</evidence>
<accession>A0A327W7J7</accession>
<dbReference type="EMBL" id="QLMA01000002">
    <property type="protein sequence ID" value="RAJ85604.1"/>
    <property type="molecule type" value="Genomic_DNA"/>
</dbReference>
<evidence type="ECO:0000313" key="2">
    <source>
        <dbReference type="Proteomes" id="UP000249819"/>
    </source>
</evidence>
<comment type="caution">
    <text evidence="1">The sequence shown here is derived from an EMBL/GenBank/DDBJ whole genome shotgun (WGS) entry which is preliminary data.</text>
</comment>